<evidence type="ECO:0000313" key="4">
    <source>
        <dbReference type="Proteomes" id="UP001324287"/>
    </source>
</evidence>
<evidence type="ECO:0000313" key="3">
    <source>
        <dbReference type="EMBL" id="WRL63336.1"/>
    </source>
</evidence>
<reference evidence="3 4" key="1">
    <citation type="submission" date="2023-12" db="EMBL/GenBank/DDBJ databases">
        <title>Blastococcus brunescens sp. nov., an actonobacterium isolated from sandstone collected in sahara desert.</title>
        <authorList>
            <person name="Gtari M."/>
            <person name="Ghodhbane F."/>
        </authorList>
    </citation>
    <scope>NUCLEOTIDE SEQUENCE [LARGE SCALE GENOMIC DNA]</scope>
    <source>
        <strain evidence="3 4">BMG 8361</strain>
    </source>
</reference>
<dbReference type="RefSeq" id="WP_324274671.1">
    <property type="nucleotide sequence ID" value="NZ_CP141261.1"/>
</dbReference>
<dbReference type="SUPFAM" id="SSF141571">
    <property type="entry name" value="Pentapeptide repeat-like"/>
    <property type="match status" value="1"/>
</dbReference>
<feature type="domain" description="SV2A/B/C luminal" evidence="2">
    <location>
        <begin position="27"/>
        <end position="102"/>
    </location>
</feature>
<keyword evidence="4" id="KW-1185">Reference proteome</keyword>
<dbReference type="Gene3D" id="2.160.20.80">
    <property type="entry name" value="E3 ubiquitin-protein ligase SopA"/>
    <property type="match status" value="1"/>
</dbReference>
<name>A0ABZ1AZI8_9ACTN</name>
<protein>
    <submittedName>
        <fullName evidence="3">Pentapeptide repeat-containing protein</fullName>
    </submittedName>
</protein>
<sequence>MADRKHGVEAPPTESEIRQADWYGEDLSRQEHTRVAFIGVDLTEATDEGAVFTECTFRDCRFNLSQHTEAAFLNCTFTGCSFFQATFTDCKLVGSMFDRCSFDLLTVTGGDWSFVGLPGRTSRGPR</sequence>
<evidence type="ECO:0000256" key="1">
    <source>
        <dbReference type="SAM" id="MobiDB-lite"/>
    </source>
</evidence>
<dbReference type="EMBL" id="CP141261">
    <property type="protein sequence ID" value="WRL63336.1"/>
    <property type="molecule type" value="Genomic_DNA"/>
</dbReference>
<proteinExistence type="predicted"/>
<dbReference type="Proteomes" id="UP001324287">
    <property type="component" value="Chromosome"/>
</dbReference>
<dbReference type="Pfam" id="PF23894">
    <property type="entry name" value="LD_SV2"/>
    <property type="match status" value="1"/>
</dbReference>
<gene>
    <name evidence="3" type="ORF">U6N30_26880</name>
</gene>
<dbReference type="InterPro" id="IPR055415">
    <property type="entry name" value="LD_SV2"/>
</dbReference>
<accession>A0ABZ1AZI8</accession>
<organism evidence="3 4">
    <name type="scientific">Blastococcus brunescens</name>
    <dbReference type="NCBI Taxonomy" id="1564165"/>
    <lineage>
        <taxon>Bacteria</taxon>
        <taxon>Bacillati</taxon>
        <taxon>Actinomycetota</taxon>
        <taxon>Actinomycetes</taxon>
        <taxon>Geodermatophilales</taxon>
        <taxon>Geodermatophilaceae</taxon>
        <taxon>Blastococcus</taxon>
    </lineage>
</organism>
<feature type="region of interest" description="Disordered" evidence="1">
    <location>
        <begin position="1"/>
        <end position="22"/>
    </location>
</feature>
<evidence type="ECO:0000259" key="2">
    <source>
        <dbReference type="Pfam" id="PF23894"/>
    </source>
</evidence>